<sequence length="348" mass="39308">MENAIFPLEIFSLIIGNIVPTPSSDLWSLPDYSHDPDLLRCSVVCKAFVAPARKHLFRHIHILFHTQAYIKCIQNLVNVLETHPTLKYCIQAISCCTNYHDGHEADESSMATWNDPSFLILLRLPNLRHLSIGCTCNSPNASLSYNWSRATTFGPQMLLDHYITQASLLTLKIDKVNNLPCNSLLAAPALKNLKISDSHFQNTDVQSNTLSPITRMELSSVRNIPLSFLYRCKWLKRLKMGSTYFNQGYSSALLKSLQSNDLVPAFEHLRSIEATGRVQWDLLCLTARDAGVIAFPAVERFRLDGLAFRDRRNTLSKASDHFKILKRLIINAPGMKQATTPSSSLTWY</sequence>
<dbReference type="Proteomes" id="UP000284842">
    <property type="component" value="Unassembled WGS sequence"/>
</dbReference>
<evidence type="ECO:0000313" key="1">
    <source>
        <dbReference type="EMBL" id="PPR04568.1"/>
    </source>
</evidence>
<keyword evidence="2" id="KW-1185">Reference proteome</keyword>
<dbReference type="Gene3D" id="3.80.10.10">
    <property type="entry name" value="Ribonuclease Inhibitor"/>
    <property type="match status" value="1"/>
</dbReference>
<dbReference type="AlphaFoldDB" id="A0A409YNF3"/>
<organism evidence="1 2">
    <name type="scientific">Panaeolus cyanescens</name>
    <dbReference type="NCBI Taxonomy" id="181874"/>
    <lineage>
        <taxon>Eukaryota</taxon>
        <taxon>Fungi</taxon>
        <taxon>Dikarya</taxon>
        <taxon>Basidiomycota</taxon>
        <taxon>Agaricomycotina</taxon>
        <taxon>Agaricomycetes</taxon>
        <taxon>Agaricomycetidae</taxon>
        <taxon>Agaricales</taxon>
        <taxon>Agaricineae</taxon>
        <taxon>Galeropsidaceae</taxon>
        <taxon>Panaeolus</taxon>
    </lineage>
</organism>
<gene>
    <name evidence="1" type="ORF">CVT24_012046</name>
</gene>
<name>A0A409YNF3_9AGAR</name>
<evidence type="ECO:0000313" key="2">
    <source>
        <dbReference type="Proteomes" id="UP000284842"/>
    </source>
</evidence>
<accession>A0A409YNF3</accession>
<evidence type="ECO:0008006" key="3">
    <source>
        <dbReference type="Google" id="ProtNLM"/>
    </source>
</evidence>
<dbReference type="OrthoDB" id="2788229at2759"/>
<proteinExistence type="predicted"/>
<reference evidence="1 2" key="1">
    <citation type="journal article" date="2018" name="Evol. Lett.">
        <title>Horizontal gene cluster transfer increased hallucinogenic mushroom diversity.</title>
        <authorList>
            <person name="Reynolds H.T."/>
            <person name="Vijayakumar V."/>
            <person name="Gluck-Thaler E."/>
            <person name="Korotkin H.B."/>
            <person name="Matheny P.B."/>
            <person name="Slot J.C."/>
        </authorList>
    </citation>
    <scope>NUCLEOTIDE SEQUENCE [LARGE SCALE GENOMIC DNA]</scope>
    <source>
        <strain evidence="1 2">2629</strain>
    </source>
</reference>
<comment type="caution">
    <text evidence="1">The sequence shown here is derived from an EMBL/GenBank/DDBJ whole genome shotgun (WGS) entry which is preliminary data.</text>
</comment>
<dbReference type="InterPro" id="IPR032675">
    <property type="entry name" value="LRR_dom_sf"/>
</dbReference>
<dbReference type="EMBL" id="NHTK01000924">
    <property type="protein sequence ID" value="PPR04568.1"/>
    <property type="molecule type" value="Genomic_DNA"/>
</dbReference>
<dbReference type="InParanoid" id="A0A409YNF3"/>
<protein>
    <recommendedName>
        <fullName evidence="3">F-box domain-containing protein</fullName>
    </recommendedName>
</protein>